<dbReference type="SUPFAM" id="SSF55785">
    <property type="entry name" value="PYP-like sensor domain (PAS domain)"/>
    <property type="match status" value="3"/>
</dbReference>
<organism evidence="6 7">
    <name type="scientific">Inhella inkyongensis</name>
    <dbReference type="NCBI Taxonomy" id="392593"/>
    <lineage>
        <taxon>Bacteria</taxon>
        <taxon>Pseudomonadati</taxon>
        <taxon>Pseudomonadota</taxon>
        <taxon>Betaproteobacteria</taxon>
        <taxon>Burkholderiales</taxon>
        <taxon>Sphaerotilaceae</taxon>
        <taxon>Inhella</taxon>
    </lineage>
</organism>
<evidence type="ECO:0000259" key="3">
    <source>
        <dbReference type="PROSITE" id="PS50112"/>
    </source>
</evidence>
<feature type="domain" description="PAC" evidence="4">
    <location>
        <begin position="540"/>
        <end position="590"/>
    </location>
</feature>
<dbReference type="PROSITE" id="PS50112">
    <property type="entry name" value="PAS"/>
    <property type="match status" value="1"/>
</dbReference>
<dbReference type="FunFam" id="3.30.70.270:FF:000001">
    <property type="entry name" value="Diguanylate cyclase domain protein"/>
    <property type="match status" value="1"/>
</dbReference>
<proteinExistence type="predicted"/>
<dbReference type="InterPro" id="IPR000160">
    <property type="entry name" value="GGDEF_dom"/>
</dbReference>
<dbReference type="Gene3D" id="3.30.70.270">
    <property type="match status" value="1"/>
</dbReference>
<dbReference type="Pfam" id="PF00989">
    <property type="entry name" value="PAS"/>
    <property type="match status" value="1"/>
</dbReference>
<evidence type="ECO:0000259" key="4">
    <source>
        <dbReference type="PROSITE" id="PS50113"/>
    </source>
</evidence>
<feature type="transmembrane region" description="Helical" evidence="2">
    <location>
        <begin position="12"/>
        <end position="32"/>
    </location>
</feature>
<evidence type="ECO:0000256" key="2">
    <source>
        <dbReference type="SAM" id="Phobius"/>
    </source>
</evidence>
<dbReference type="InterPro" id="IPR029787">
    <property type="entry name" value="Nucleotide_cyclase"/>
</dbReference>
<evidence type="ECO:0000313" key="6">
    <source>
        <dbReference type="EMBL" id="MBB5202871.1"/>
    </source>
</evidence>
<keyword evidence="7" id="KW-1185">Reference proteome</keyword>
<dbReference type="NCBIfam" id="TIGR00254">
    <property type="entry name" value="GGDEF"/>
    <property type="match status" value="1"/>
</dbReference>
<dbReference type="PANTHER" id="PTHR44757">
    <property type="entry name" value="DIGUANYLATE CYCLASE DGCP"/>
    <property type="match status" value="1"/>
</dbReference>
<dbReference type="GO" id="GO:0003824">
    <property type="term" value="F:catalytic activity"/>
    <property type="evidence" value="ECO:0007669"/>
    <property type="project" value="UniProtKB-ARBA"/>
</dbReference>
<feature type="coiled-coil region" evidence="1">
    <location>
        <begin position="184"/>
        <end position="211"/>
    </location>
</feature>
<keyword evidence="2" id="KW-0812">Transmembrane</keyword>
<dbReference type="GO" id="GO:0006355">
    <property type="term" value="P:regulation of DNA-templated transcription"/>
    <property type="evidence" value="ECO:0007669"/>
    <property type="project" value="InterPro"/>
</dbReference>
<dbReference type="NCBIfam" id="TIGR00229">
    <property type="entry name" value="sensory_box"/>
    <property type="match status" value="1"/>
</dbReference>
<evidence type="ECO:0000259" key="5">
    <source>
        <dbReference type="PROSITE" id="PS50887"/>
    </source>
</evidence>
<dbReference type="SMART" id="SM00091">
    <property type="entry name" value="PAS"/>
    <property type="match status" value="4"/>
</dbReference>
<dbReference type="PANTHER" id="PTHR44757:SF2">
    <property type="entry name" value="BIOFILM ARCHITECTURE MAINTENANCE PROTEIN MBAA"/>
    <property type="match status" value="1"/>
</dbReference>
<dbReference type="RefSeq" id="WP_175423710.1">
    <property type="nucleotide sequence ID" value="NZ_CP040709.1"/>
</dbReference>
<dbReference type="InterPro" id="IPR000700">
    <property type="entry name" value="PAS-assoc_C"/>
</dbReference>
<dbReference type="Pfam" id="PF00990">
    <property type="entry name" value="GGDEF"/>
    <property type="match status" value="1"/>
</dbReference>
<feature type="transmembrane region" description="Helical" evidence="2">
    <location>
        <begin position="38"/>
        <end position="58"/>
    </location>
</feature>
<reference evidence="6 7" key="1">
    <citation type="submission" date="2020-08" db="EMBL/GenBank/DDBJ databases">
        <title>Genomic Encyclopedia of Type Strains, Phase IV (KMG-IV): sequencing the most valuable type-strain genomes for metagenomic binning, comparative biology and taxonomic classification.</title>
        <authorList>
            <person name="Goeker M."/>
        </authorList>
    </citation>
    <scope>NUCLEOTIDE SEQUENCE [LARGE SCALE GENOMIC DNA]</scope>
    <source>
        <strain evidence="6 7">DSM 23958</strain>
    </source>
</reference>
<dbReference type="SMART" id="SM00267">
    <property type="entry name" value="GGDEF"/>
    <property type="match status" value="1"/>
</dbReference>
<name>A0A840S2F7_9BURK</name>
<keyword evidence="2" id="KW-0472">Membrane</keyword>
<dbReference type="AlphaFoldDB" id="A0A840S2F7"/>
<sequence>MSPPSQGLTQPLAERLATAWGLGLALGLGALAGALGGWIWGLAVLAGSATLALALLILHERHLRWRMAAGTEAMTALGVPLLILDQDDRLRWCSAAFVRLYPALAGKVARGVSYAEICRLVLESDVIDLEGHPPRDWLKQRLQRHQGQGDRWIQRMRDGRVLQVIENRTLSGGWASVRFDIGDQVALQDALRAARDEARAANELLEEALQAMPAGFEIWDAQDRLLRCNDRVREQYPTAAHLLQPGVRFEDVVRASLAAGAIPSAKGREAQWLGDRLAQRARLGRPFLMDYQGQWIQVDERRMPSGRVVTVRQDVTELVAARNALTQARQVAEQRTQLLERAVDALPVALYVWDPDGRLMLVNRLYRDWHPEIDYDALIGTDFEHTLRVSQAHGLLPQDAKGREEEWIAERVRLHGQRPELLQQLPDGRQILTHEQRTPEGFIVTVRQDVTALLSKERALASSKAQVEAIIRTAGAAIVTMDTEGRILYANLAAEQLWGYAGAELVGRSVVSLLHPDARAELVGLFEQHLRQPELDLIGPRREVQAQHRDGQVLTLLVAISEVRTADDHFFVGVINDISAAKRLEVELREANQRLEQLSRTDSLTGLANRRRLMEGLQELWQRGLRSRTPLGLLMVDVDHFKAYNDHHGHQAGDAALQALARVLQGAARRSTDVVARYGGEEFALLLDDCDGVAALERAEQIRSALAALQLPHGACPLGRLSVSIGATHLMPEPQLRPEEGLARADKALYQAKTQGRDRAVLLAD</sequence>
<dbReference type="PROSITE" id="PS50887">
    <property type="entry name" value="GGDEF"/>
    <property type="match status" value="1"/>
</dbReference>
<protein>
    <submittedName>
        <fullName evidence="6">Diguanylate cyclase (GGDEF)-like protein/PAS domain S-box-containing protein</fullName>
    </submittedName>
</protein>
<keyword evidence="2" id="KW-1133">Transmembrane helix</keyword>
<gene>
    <name evidence="6" type="ORF">HNQ51_000164</name>
</gene>
<dbReference type="InterPro" id="IPR000014">
    <property type="entry name" value="PAS"/>
</dbReference>
<dbReference type="CDD" id="cd00130">
    <property type="entry name" value="PAS"/>
    <property type="match status" value="1"/>
</dbReference>
<dbReference type="Pfam" id="PF12860">
    <property type="entry name" value="PAS_7"/>
    <property type="match status" value="3"/>
</dbReference>
<dbReference type="InterPro" id="IPR052155">
    <property type="entry name" value="Biofilm_reg_signaling"/>
</dbReference>
<dbReference type="PROSITE" id="PS50113">
    <property type="entry name" value="PAC"/>
    <property type="match status" value="1"/>
</dbReference>
<evidence type="ECO:0000313" key="7">
    <source>
        <dbReference type="Proteomes" id="UP000554837"/>
    </source>
</evidence>
<dbReference type="InterPro" id="IPR043128">
    <property type="entry name" value="Rev_trsase/Diguanyl_cyclase"/>
</dbReference>
<evidence type="ECO:0000256" key="1">
    <source>
        <dbReference type="SAM" id="Coils"/>
    </source>
</evidence>
<dbReference type="SUPFAM" id="SSF55073">
    <property type="entry name" value="Nucleotide cyclase"/>
    <property type="match status" value="1"/>
</dbReference>
<feature type="domain" description="GGDEF" evidence="5">
    <location>
        <begin position="629"/>
        <end position="765"/>
    </location>
</feature>
<dbReference type="InterPro" id="IPR035965">
    <property type="entry name" value="PAS-like_dom_sf"/>
</dbReference>
<keyword evidence="1" id="KW-0175">Coiled coil</keyword>
<dbReference type="CDD" id="cd01949">
    <property type="entry name" value="GGDEF"/>
    <property type="match status" value="1"/>
</dbReference>
<feature type="domain" description="PAS" evidence="3">
    <location>
        <begin position="463"/>
        <end position="533"/>
    </location>
</feature>
<dbReference type="Gene3D" id="3.30.450.20">
    <property type="entry name" value="PAS domain"/>
    <property type="match status" value="2"/>
</dbReference>
<dbReference type="EMBL" id="JACHHO010000001">
    <property type="protein sequence ID" value="MBB5202871.1"/>
    <property type="molecule type" value="Genomic_DNA"/>
</dbReference>
<accession>A0A840S2F7</accession>
<comment type="caution">
    <text evidence="6">The sequence shown here is derived from an EMBL/GenBank/DDBJ whole genome shotgun (WGS) entry which is preliminary data.</text>
</comment>
<dbReference type="InterPro" id="IPR013767">
    <property type="entry name" value="PAS_fold"/>
</dbReference>
<dbReference type="Proteomes" id="UP000554837">
    <property type="component" value="Unassembled WGS sequence"/>
</dbReference>